<dbReference type="GeneID" id="57396915"/>
<organism evidence="2 3">
    <name type="scientific">Metapseudomonas otitidis</name>
    <dbReference type="NCBI Taxonomy" id="319939"/>
    <lineage>
        <taxon>Bacteria</taxon>
        <taxon>Pseudomonadati</taxon>
        <taxon>Pseudomonadota</taxon>
        <taxon>Gammaproteobacteria</taxon>
        <taxon>Pseudomonadales</taxon>
        <taxon>Pseudomonadaceae</taxon>
        <taxon>Metapseudomonas</taxon>
    </lineage>
</organism>
<dbReference type="InterPro" id="IPR029058">
    <property type="entry name" value="AB_hydrolase_fold"/>
</dbReference>
<evidence type="ECO:0000313" key="2">
    <source>
        <dbReference type="EMBL" id="BCA27724.1"/>
    </source>
</evidence>
<feature type="domain" description="Peptidase S9 prolyl oligopeptidase catalytic" evidence="1">
    <location>
        <begin position="413"/>
        <end position="619"/>
    </location>
</feature>
<dbReference type="Gene3D" id="3.40.50.1820">
    <property type="entry name" value="alpha/beta hydrolase"/>
    <property type="match status" value="1"/>
</dbReference>
<dbReference type="SUPFAM" id="SSF53474">
    <property type="entry name" value="alpha/beta-Hydrolases"/>
    <property type="match status" value="1"/>
</dbReference>
<dbReference type="InterPro" id="IPR001375">
    <property type="entry name" value="Peptidase_S9_cat"/>
</dbReference>
<dbReference type="EMBL" id="AP022642">
    <property type="protein sequence ID" value="BCA27724.1"/>
    <property type="molecule type" value="Genomic_DNA"/>
</dbReference>
<dbReference type="AlphaFoldDB" id="A0A679GNX3"/>
<evidence type="ECO:0000313" key="3">
    <source>
        <dbReference type="Proteomes" id="UP000501237"/>
    </source>
</evidence>
<dbReference type="SUPFAM" id="SSF69304">
    <property type="entry name" value="Tricorn protease N-terminal domain"/>
    <property type="match status" value="1"/>
</dbReference>
<dbReference type="PANTHER" id="PTHR43056:SF5">
    <property type="entry name" value="PEPTIDASE S9 PROLYL OLIGOPEPTIDASE CATALYTIC DOMAIN-CONTAINING PROTEIN"/>
    <property type="match status" value="1"/>
</dbReference>
<dbReference type="Proteomes" id="UP000501237">
    <property type="component" value="Chromosome"/>
</dbReference>
<dbReference type="RefSeq" id="WP_172433009.1">
    <property type="nucleotide sequence ID" value="NZ_AP022642.1"/>
</dbReference>
<proteinExistence type="predicted"/>
<accession>A0A679GNX3</accession>
<protein>
    <submittedName>
        <fullName evidence="2">Peptidase S9</fullName>
    </submittedName>
</protein>
<sequence>MPSTALPFGTWPSTFSAIDAATASCDFGELRVAPEGLLWSRFDPRDARTTLWVWQVGAPRCLTPPGQSVRSRVHEYGGGAFCVLDGAVAFVDEADQQLWLQPLDGDPLCLAGASGSRLGDLAFDRQGRAVLAVEEQHGDGPVCNRLVSLDLGDGQRRVVAEGADFYAAPTLSEDGLRLAWIEWDRPAQPWTSTRLCCAWREATGAWSAPRVVAGEGGGESLQQPRFDARRRLLCLSDRDGAWRPWGETADGWLPLPGCARLDHAPAPWQLGLCTWLSLAPGHLLLSRFEGGFGHLVEQQGHAERRLAPEWTRFRALAADARAFYCIAHAPDRSPAVLAVDRIGGEVQVLAGGERPLPAEAVPRPEAITFASDGEPAHGFFYPPCNPACEGPAGERPPLLVFVHGGPTSACYPQFDPRILFWTQRGFAVFDLNYRGSSGYGRAYRQGLQGRWGEVDVADARAVVAHLAGLGCIDPAQAFIRGASAGGFTTLLALAGDTPFRAGTSLYGVSEPLALRRVTHKFEADYLDWLIGDPVRDAARYHARSPALHPEAIRAPVLFFQGGRDVVVVPEQTRAMADALQRLGREAQVHLYPEEGHGFRQAASLAHALEAEYGFYQRWL</sequence>
<name>A0A679GNX3_9GAMM</name>
<dbReference type="InterPro" id="IPR050585">
    <property type="entry name" value="Xaa-Pro_dipeptidyl-ppase/CocE"/>
</dbReference>
<gene>
    <name evidence="2" type="ORF">PtoMrB4_17010</name>
</gene>
<dbReference type="GO" id="GO:0008236">
    <property type="term" value="F:serine-type peptidase activity"/>
    <property type="evidence" value="ECO:0007669"/>
    <property type="project" value="InterPro"/>
</dbReference>
<dbReference type="Pfam" id="PF00326">
    <property type="entry name" value="Peptidase_S9"/>
    <property type="match status" value="1"/>
</dbReference>
<dbReference type="GO" id="GO:0006508">
    <property type="term" value="P:proteolysis"/>
    <property type="evidence" value="ECO:0007669"/>
    <property type="project" value="InterPro"/>
</dbReference>
<dbReference type="PANTHER" id="PTHR43056">
    <property type="entry name" value="PEPTIDASE S9 PROLYL OLIGOPEPTIDASE"/>
    <property type="match status" value="1"/>
</dbReference>
<dbReference type="KEGG" id="poj:PtoMrB4_17010"/>
<reference evidence="2 3" key="1">
    <citation type="journal article" date="2020" name="Microbiol. Resour. Announc.">
        <title>Complete genome sequence of Pseudomonas otitidis strain MrB4, isolated from Lake Biwa in Japan.</title>
        <authorList>
            <person name="Miyazaki K."/>
            <person name="Hase E."/>
            <person name="Maruya T."/>
        </authorList>
    </citation>
    <scope>NUCLEOTIDE SEQUENCE [LARGE SCALE GENOMIC DNA]</scope>
    <source>
        <strain evidence="2 3">MrB4</strain>
    </source>
</reference>
<evidence type="ECO:0000259" key="1">
    <source>
        <dbReference type="Pfam" id="PF00326"/>
    </source>
</evidence>